<evidence type="ECO:0000256" key="1">
    <source>
        <dbReference type="SAM" id="Phobius"/>
    </source>
</evidence>
<dbReference type="Pfam" id="PF05940">
    <property type="entry name" value="NnrS"/>
    <property type="match status" value="1"/>
</dbReference>
<feature type="transmembrane region" description="Helical" evidence="1">
    <location>
        <begin position="87"/>
        <end position="108"/>
    </location>
</feature>
<dbReference type="AlphaFoldDB" id="A0A239V7K8"/>
<proteinExistence type="predicted"/>
<organism evidence="2 3">
    <name type="scientific">Dermatophilus congolensis</name>
    <dbReference type="NCBI Taxonomy" id="1863"/>
    <lineage>
        <taxon>Bacteria</taxon>
        <taxon>Bacillati</taxon>
        <taxon>Actinomycetota</taxon>
        <taxon>Actinomycetes</taxon>
        <taxon>Micrococcales</taxon>
        <taxon>Dermatophilaceae</taxon>
        <taxon>Dermatophilus</taxon>
    </lineage>
</organism>
<protein>
    <submittedName>
        <fullName evidence="2">NnrS protein</fullName>
    </submittedName>
</protein>
<name>A0A239V7K8_9MICO</name>
<feature type="transmembrane region" description="Helical" evidence="1">
    <location>
        <begin position="57"/>
        <end position="75"/>
    </location>
</feature>
<evidence type="ECO:0000313" key="3">
    <source>
        <dbReference type="Proteomes" id="UP000242637"/>
    </source>
</evidence>
<dbReference type="InterPro" id="IPR010266">
    <property type="entry name" value="NnrS"/>
</dbReference>
<keyword evidence="1" id="KW-0472">Membrane</keyword>
<feature type="transmembrane region" description="Helical" evidence="1">
    <location>
        <begin position="310"/>
        <end position="330"/>
    </location>
</feature>
<evidence type="ECO:0000313" key="2">
    <source>
        <dbReference type="EMBL" id="SNV17324.1"/>
    </source>
</evidence>
<dbReference type="EMBL" id="LT906453">
    <property type="protein sequence ID" value="SNV17324.1"/>
    <property type="molecule type" value="Genomic_DNA"/>
</dbReference>
<dbReference type="STRING" id="1121387.GCA_000429885_01532"/>
<keyword evidence="3" id="KW-1185">Reference proteome</keyword>
<keyword evidence="1" id="KW-1133">Transmembrane helix</keyword>
<feature type="transmembrane region" description="Helical" evidence="1">
    <location>
        <begin position="279"/>
        <end position="298"/>
    </location>
</feature>
<dbReference type="KEGG" id="dco:SAMEA4475696_0182"/>
<feature type="transmembrane region" description="Helical" evidence="1">
    <location>
        <begin position="29"/>
        <end position="45"/>
    </location>
</feature>
<gene>
    <name evidence="2" type="ORF">SAMEA4475696_00182</name>
</gene>
<keyword evidence="1" id="KW-0812">Transmembrane</keyword>
<feature type="transmembrane region" description="Helical" evidence="1">
    <location>
        <begin position="165"/>
        <end position="196"/>
    </location>
</feature>
<dbReference type="Proteomes" id="UP000242637">
    <property type="component" value="Chromosome 1"/>
</dbReference>
<feature type="transmembrane region" description="Helical" evidence="1">
    <location>
        <begin position="243"/>
        <end position="267"/>
    </location>
</feature>
<sequence length="341" mass="36184">MIFAMGSGALASYVPTAQSSWTGLAPSRGWPVAVLAVLWVTARAVMFAPPGTLPRPLYAAFLAAPLWWTLALVVRDLHRSRRGPRRIGPYPCAVLAFCAAAGAVSGWFGSAIMTGEKPGILPEIAVSMFALLLTGVGGRMVPAFLNSAGQRLGLPTIPLPAWARLPILIPLGIAVLTTGTALSAALTCLAGMILAAHMTTWRLRYARYDSLAALTLIAYAWLPIGLILWGWTRLPANWPLPPAPVWSITASHTLTMGALTGLIVTVMARSSARRGDRRLHPRAASVIGFAILMAAVPVRLAGFTPTSGMIWSLGWGVVLLGHLPHLVGPLQRPVFSAHRTP</sequence>
<reference evidence="2 3" key="1">
    <citation type="submission" date="2017-06" db="EMBL/GenBank/DDBJ databases">
        <authorList>
            <consortium name="Pathogen Informatics"/>
        </authorList>
    </citation>
    <scope>NUCLEOTIDE SEQUENCE [LARGE SCALE GENOMIC DNA]</scope>
    <source>
        <strain evidence="2 3">NCTC13039</strain>
    </source>
</reference>
<feature type="transmembrane region" description="Helical" evidence="1">
    <location>
        <begin position="208"/>
        <end position="231"/>
    </location>
</feature>
<accession>A0A239V7K8</accession>